<comment type="similarity">
    <text evidence="1 6">Belongs to the protein prenyltransferase subunit alpha family.</text>
</comment>
<dbReference type="GO" id="GO:0097354">
    <property type="term" value="P:prenylation"/>
    <property type="evidence" value="ECO:0007669"/>
    <property type="project" value="UniProtKB-UniRule"/>
</dbReference>
<reference evidence="8 9" key="1">
    <citation type="submission" date="2018-05" db="EMBL/GenBank/DDBJ databases">
        <title>Draft genome sequence of Scytalidium lignicola DSM 105466, a ubiquitous saprotrophic fungus.</title>
        <authorList>
            <person name="Buettner E."/>
            <person name="Gebauer A.M."/>
            <person name="Hofrichter M."/>
            <person name="Liers C."/>
            <person name="Kellner H."/>
        </authorList>
    </citation>
    <scope>NUCLEOTIDE SEQUENCE [LARGE SCALE GENOMIC DNA]</scope>
    <source>
        <strain evidence="8 9">DSM 105466</strain>
    </source>
</reference>
<dbReference type="AlphaFoldDB" id="A0A3E2H4B3"/>
<dbReference type="PROSITE" id="PS51147">
    <property type="entry name" value="PFTA"/>
    <property type="match status" value="4"/>
</dbReference>
<feature type="non-terminal residue" evidence="8">
    <location>
        <position position="410"/>
    </location>
</feature>
<keyword evidence="2 6" id="KW-0637">Prenyltransferase</keyword>
<evidence type="ECO:0000256" key="6">
    <source>
        <dbReference type="RuleBase" id="RU367120"/>
    </source>
</evidence>
<name>A0A3E2H4B3_SCYLI</name>
<organism evidence="8 9">
    <name type="scientific">Scytalidium lignicola</name>
    <name type="common">Hyphomycete</name>
    <dbReference type="NCBI Taxonomy" id="5539"/>
    <lineage>
        <taxon>Eukaryota</taxon>
        <taxon>Fungi</taxon>
        <taxon>Dikarya</taxon>
        <taxon>Ascomycota</taxon>
        <taxon>Pezizomycotina</taxon>
        <taxon>Leotiomycetes</taxon>
        <taxon>Leotiomycetes incertae sedis</taxon>
        <taxon>Scytalidium</taxon>
    </lineage>
</organism>
<sequence length="410" mass="48194">MASHGMPRPLTTERRTEQTRLKEQKRIKEYKELVSLIETKIAERQYTKEVLELTSKLLRENPEYYTIWNVRRRLLIYGLFSKPSDSSLPSTGSQTSSLTGTITASSEESSTSSSMTTPPNPDSQNHGKNGTTLGLITADLEFLVPLLVQYPKCYWIWNYRLWLLDQAKERLDIPTVKKLWQQEFGLVGKMLTRDSRNFHGWRYRRLIVAQLESPELEGHSMVEQEFEYTTKMTRINLSNFSAWHARSKLIPRLLNERQADDEARRKFLDNGVYYNHACLLITINTSIEFDIMNRALWTDPTDQSLWFYQQFLMTTLTNYVGHATITPNFTTEDRIEYVTRQLTNVKDMLEGAEDCKWIYNALVEYTIALWRMQDRLPEEDEKQEVKLWLAQLKQLDPFRTGKWDDIETSL</sequence>
<dbReference type="GO" id="GO:0005968">
    <property type="term" value="C:Rab-protein geranylgeranyltransferase complex"/>
    <property type="evidence" value="ECO:0007669"/>
    <property type="project" value="TreeGrafter"/>
</dbReference>
<keyword evidence="3 6" id="KW-0808">Transferase</keyword>
<dbReference type="OMA" id="MAPNLSQ"/>
<keyword evidence="4" id="KW-0677">Repeat</keyword>
<dbReference type="PANTHER" id="PTHR11129:SF2">
    <property type="entry name" value="GERANYLGERANYL TRANSFERASE TYPE-2 SUBUNIT ALPHA"/>
    <property type="match status" value="1"/>
</dbReference>
<comment type="function">
    <text evidence="6">Catalyzes the transfer of a geranyl-geranyl moiety from geranyl-geranyl pyrophosphate to cysteines occuring in specific C-terminal amino acid sequences.</text>
</comment>
<evidence type="ECO:0000256" key="3">
    <source>
        <dbReference type="ARBA" id="ARBA00022679"/>
    </source>
</evidence>
<evidence type="ECO:0000256" key="4">
    <source>
        <dbReference type="ARBA" id="ARBA00022737"/>
    </source>
</evidence>
<dbReference type="PANTHER" id="PTHR11129">
    <property type="entry name" value="PROTEIN FARNESYLTRANSFERASE ALPHA SUBUNIT/RAB GERANYLGERANYL TRANSFERASE ALPHA SUBUNIT"/>
    <property type="match status" value="1"/>
</dbReference>
<evidence type="ECO:0000256" key="2">
    <source>
        <dbReference type="ARBA" id="ARBA00022602"/>
    </source>
</evidence>
<proteinExistence type="inferred from homology"/>
<comment type="caution">
    <text evidence="8">The sequence shown here is derived from an EMBL/GenBank/DDBJ whole genome shotgun (WGS) entry which is preliminary data.</text>
</comment>
<dbReference type="Pfam" id="PF01239">
    <property type="entry name" value="PPTA"/>
    <property type="match status" value="5"/>
</dbReference>
<evidence type="ECO:0000313" key="9">
    <source>
        <dbReference type="Proteomes" id="UP000258309"/>
    </source>
</evidence>
<dbReference type="GO" id="GO:0004663">
    <property type="term" value="F:Rab geranylgeranyltransferase activity"/>
    <property type="evidence" value="ECO:0007669"/>
    <property type="project" value="UniProtKB-UniRule"/>
</dbReference>
<dbReference type="Gene3D" id="1.25.40.120">
    <property type="entry name" value="Protein prenylyltransferase"/>
    <property type="match status" value="1"/>
</dbReference>
<dbReference type="STRING" id="5539.A0A3E2H4B3"/>
<dbReference type="EC" id="2.5.1.60" evidence="6"/>
<feature type="region of interest" description="Disordered" evidence="7">
    <location>
        <begin position="1"/>
        <end position="22"/>
    </location>
</feature>
<dbReference type="OrthoDB" id="1658at2759"/>
<keyword evidence="9" id="KW-1185">Reference proteome</keyword>
<protein>
    <recommendedName>
        <fullName evidence="6">Geranylgeranyl transferase type-2 subunit alpha</fullName>
        <ecNumber evidence="6">2.5.1.60</ecNumber>
    </recommendedName>
    <alternativeName>
        <fullName evidence="6">Geranylgeranyl transferase type II subunit alpha</fullName>
    </alternativeName>
</protein>
<feature type="compositionally biased region" description="Low complexity" evidence="7">
    <location>
        <begin position="84"/>
        <end position="117"/>
    </location>
</feature>
<feature type="non-terminal residue" evidence="8">
    <location>
        <position position="1"/>
    </location>
</feature>
<evidence type="ECO:0000256" key="5">
    <source>
        <dbReference type="ARBA" id="ARBA00047658"/>
    </source>
</evidence>
<gene>
    <name evidence="8" type="ORF">B7463_g8113</name>
</gene>
<evidence type="ECO:0000256" key="1">
    <source>
        <dbReference type="ARBA" id="ARBA00006734"/>
    </source>
</evidence>
<feature type="compositionally biased region" description="Basic and acidic residues" evidence="7">
    <location>
        <begin position="11"/>
        <end position="22"/>
    </location>
</feature>
<dbReference type="EMBL" id="NCSJ02000171">
    <property type="protein sequence ID" value="RFU28240.1"/>
    <property type="molecule type" value="Genomic_DNA"/>
</dbReference>
<comment type="catalytic activity">
    <reaction evidence="5 6">
        <text>geranylgeranyl diphosphate + L-cysteinyl-[protein] = S-geranylgeranyl-L-cysteinyl-[protein] + diphosphate</text>
        <dbReference type="Rhea" id="RHEA:21240"/>
        <dbReference type="Rhea" id="RHEA-COMP:10131"/>
        <dbReference type="Rhea" id="RHEA-COMP:11537"/>
        <dbReference type="ChEBI" id="CHEBI:29950"/>
        <dbReference type="ChEBI" id="CHEBI:33019"/>
        <dbReference type="ChEBI" id="CHEBI:57533"/>
        <dbReference type="ChEBI" id="CHEBI:86021"/>
        <dbReference type="EC" id="2.5.1.60"/>
    </reaction>
</comment>
<dbReference type="Proteomes" id="UP000258309">
    <property type="component" value="Unassembled WGS sequence"/>
</dbReference>
<dbReference type="InterPro" id="IPR002088">
    <property type="entry name" value="Prenyl_trans_a"/>
</dbReference>
<evidence type="ECO:0000256" key="7">
    <source>
        <dbReference type="SAM" id="MobiDB-lite"/>
    </source>
</evidence>
<accession>A0A3E2H4B3</accession>
<evidence type="ECO:0000313" key="8">
    <source>
        <dbReference type="EMBL" id="RFU28240.1"/>
    </source>
</evidence>
<dbReference type="SUPFAM" id="SSF48439">
    <property type="entry name" value="Protein prenylyltransferase"/>
    <property type="match status" value="1"/>
</dbReference>
<feature type="region of interest" description="Disordered" evidence="7">
    <location>
        <begin position="84"/>
        <end position="130"/>
    </location>
</feature>